<protein>
    <submittedName>
        <fullName evidence="2">CoA transferase</fullName>
    </submittedName>
</protein>
<gene>
    <name evidence="2" type="ORF">CE154_010220</name>
</gene>
<dbReference type="InterPro" id="IPR003673">
    <property type="entry name" value="CoA-Trfase_fam_III"/>
</dbReference>
<dbReference type="Proteomes" id="UP000216225">
    <property type="component" value="Unassembled WGS sequence"/>
</dbReference>
<dbReference type="EMBL" id="NKDB02000002">
    <property type="protein sequence ID" value="RKJ96402.1"/>
    <property type="molecule type" value="Genomic_DNA"/>
</dbReference>
<dbReference type="GO" id="GO:0016740">
    <property type="term" value="F:transferase activity"/>
    <property type="evidence" value="ECO:0007669"/>
    <property type="project" value="UniProtKB-KW"/>
</dbReference>
<proteinExistence type="predicted"/>
<dbReference type="PANTHER" id="PTHR48228:SF5">
    <property type="entry name" value="ALPHA-METHYLACYL-COA RACEMASE"/>
    <property type="match status" value="1"/>
</dbReference>
<dbReference type="InterPro" id="IPR023606">
    <property type="entry name" value="CoA-Trfase_III_dom_1_sf"/>
</dbReference>
<feature type="region of interest" description="Disordered" evidence="1">
    <location>
        <begin position="345"/>
        <end position="376"/>
    </location>
</feature>
<dbReference type="InterPro" id="IPR044855">
    <property type="entry name" value="CoA-Trfase_III_dom3_sf"/>
</dbReference>
<dbReference type="Gene3D" id="3.30.1540.10">
    <property type="entry name" value="formyl-coa transferase, domain 3"/>
    <property type="match status" value="1"/>
</dbReference>
<sequence length="391" mass="41805">MSSLPAFTENRGRGPLHGVRLIELAGIGPAPFAAMLLADLGATVIRIDRPVPAQLGIERPLKFNLLLRNRQNLAIDLKSEAGRALVLELVERADGLIEGFRPGVTERLGLGPDPCLARNPRLVYGRMTGWGQDGPLAQAAGHDLNYIAMTGVLSWIGRPDQGPVPPLNLLGDFGGGGLYLALGMLAAILESRASGRGQVVDAAIVDGTASLATSTFGMHAAGLVGPRGTNILDGGAPFYDVYRCKDGKYICVAPIEPRFYAELCRLLGHSVDAIGPQQDRQAWGATKERLRQIFESRTRDEWCALLEGTDACFSPVLEPGEAAAHAHLKARQTFVEVDGVVQPAPAPRFSRSVPRTPRPPEAPSEHGSLDALRDWLGEEGADKWSGQLAQA</sequence>
<evidence type="ECO:0000256" key="1">
    <source>
        <dbReference type="SAM" id="MobiDB-lite"/>
    </source>
</evidence>
<reference evidence="2 3" key="1">
    <citation type="submission" date="2018-09" db="EMBL/GenBank/DDBJ databases">
        <title>Genome comparison of Alicycliphilus sp. BQ1, a polyurethanolytic bacterium, with its closest phylogenetic relatives Alicycliphilus denitrificans BC and K601, unable to attack polyurethane.</title>
        <authorList>
            <person name="Loza-Tavera H."/>
            <person name="Lozano L."/>
            <person name="Cevallos M."/>
            <person name="Maya-Lucas O."/>
            <person name="Garcia-Mena J."/>
            <person name="Hernandez J."/>
        </authorList>
    </citation>
    <scope>NUCLEOTIDE SEQUENCE [LARGE SCALE GENOMIC DNA]</scope>
    <source>
        <strain evidence="2 3">BQ1</strain>
    </source>
</reference>
<dbReference type="Pfam" id="PF02515">
    <property type="entry name" value="CoA_transf_3"/>
    <property type="match status" value="1"/>
</dbReference>
<accession>A0A420KB11</accession>
<dbReference type="PANTHER" id="PTHR48228">
    <property type="entry name" value="SUCCINYL-COA--D-CITRAMALATE COA-TRANSFERASE"/>
    <property type="match status" value="1"/>
</dbReference>
<evidence type="ECO:0000313" key="3">
    <source>
        <dbReference type="Proteomes" id="UP000216225"/>
    </source>
</evidence>
<dbReference type="Gene3D" id="3.40.50.10540">
    <property type="entry name" value="Crotonobetainyl-coa:carnitine coa-transferase, domain 1"/>
    <property type="match status" value="1"/>
</dbReference>
<evidence type="ECO:0000313" key="2">
    <source>
        <dbReference type="EMBL" id="RKJ96402.1"/>
    </source>
</evidence>
<dbReference type="RefSeq" id="WP_094437974.1">
    <property type="nucleotide sequence ID" value="NZ_NKDB02000002.1"/>
</dbReference>
<feature type="compositionally biased region" description="Basic and acidic residues" evidence="1">
    <location>
        <begin position="363"/>
        <end position="376"/>
    </location>
</feature>
<dbReference type="AlphaFoldDB" id="A0A420KB11"/>
<dbReference type="SUPFAM" id="SSF89796">
    <property type="entry name" value="CoA-transferase family III (CaiB/BaiF)"/>
    <property type="match status" value="1"/>
</dbReference>
<name>A0A420KB11_9BURK</name>
<comment type="caution">
    <text evidence="2">The sequence shown here is derived from an EMBL/GenBank/DDBJ whole genome shotgun (WGS) entry which is preliminary data.</text>
</comment>
<dbReference type="InterPro" id="IPR050509">
    <property type="entry name" value="CoA-transferase_III"/>
</dbReference>
<organism evidence="2 3">
    <name type="scientific">Alicycliphilus denitrificans</name>
    <dbReference type="NCBI Taxonomy" id="179636"/>
    <lineage>
        <taxon>Bacteria</taxon>
        <taxon>Pseudomonadati</taxon>
        <taxon>Pseudomonadota</taxon>
        <taxon>Betaproteobacteria</taxon>
        <taxon>Burkholderiales</taxon>
        <taxon>Comamonadaceae</taxon>
        <taxon>Alicycliphilus</taxon>
    </lineage>
</organism>
<keyword evidence="2" id="KW-0808">Transferase</keyword>